<dbReference type="AlphaFoldDB" id="A0A1H8FPF8"/>
<evidence type="ECO:0000313" key="1">
    <source>
        <dbReference type="EMBL" id="SEN33117.1"/>
    </source>
</evidence>
<dbReference type="Proteomes" id="UP000199585">
    <property type="component" value="Unassembled WGS sequence"/>
</dbReference>
<sequence>MRAALGVMLVATLAACEPVGMTGPGQPAVRLMGDVVVAAPDGYCVDPVVTRPQTGFALLAACAAMDPDGDGSFPDDVALITVQVGAAGSAAVAGQEDAFRAFLETPQGAALLSASAIGGPVAVRGTQANTNAVAVYTQDAGPPGVAGTQSTSWRLFTDVKGRLVTVSVRGLEQTPLSQDGSLDLVLQVLGLLRGANGGTATAT</sequence>
<accession>A0A1H8FPF8</accession>
<organism evidence="1 2">
    <name type="scientific">Loktanella fryxellensis</name>
    <dbReference type="NCBI Taxonomy" id="245187"/>
    <lineage>
        <taxon>Bacteria</taxon>
        <taxon>Pseudomonadati</taxon>
        <taxon>Pseudomonadota</taxon>
        <taxon>Alphaproteobacteria</taxon>
        <taxon>Rhodobacterales</taxon>
        <taxon>Roseobacteraceae</taxon>
        <taxon>Loktanella</taxon>
    </lineage>
</organism>
<dbReference type="PROSITE" id="PS51257">
    <property type="entry name" value="PROKAR_LIPOPROTEIN"/>
    <property type="match status" value="1"/>
</dbReference>
<gene>
    <name evidence="1" type="ORF">SAMN04488003_11375</name>
</gene>
<dbReference type="STRING" id="245187.SAMN04488003_11375"/>
<dbReference type="EMBL" id="FOCI01000013">
    <property type="protein sequence ID" value="SEN33117.1"/>
    <property type="molecule type" value="Genomic_DNA"/>
</dbReference>
<keyword evidence="2" id="KW-1185">Reference proteome</keyword>
<protein>
    <submittedName>
        <fullName evidence="1">Uncharacterized protein</fullName>
    </submittedName>
</protein>
<reference evidence="1 2" key="1">
    <citation type="submission" date="2016-10" db="EMBL/GenBank/DDBJ databases">
        <authorList>
            <person name="de Groot N.N."/>
        </authorList>
    </citation>
    <scope>NUCLEOTIDE SEQUENCE [LARGE SCALE GENOMIC DNA]</scope>
    <source>
        <strain evidence="1 2">DSM 16213</strain>
    </source>
</reference>
<proteinExistence type="predicted"/>
<evidence type="ECO:0000313" key="2">
    <source>
        <dbReference type="Proteomes" id="UP000199585"/>
    </source>
</evidence>
<name>A0A1H8FPF8_9RHOB</name>